<evidence type="ECO:0000313" key="2">
    <source>
        <dbReference type="Proteomes" id="UP001276564"/>
    </source>
</evidence>
<evidence type="ECO:0008006" key="3">
    <source>
        <dbReference type="Google" id="ProtNLM"/>
    </source>
</evidence>
<comment type="caution">
    <text evidence="1">The sequence shown here is derived from an EMBL/GenBank/DDBJ whole genome shotgun (WGS) entry which is preliminary data.</text>
</comment>
<organism evidence="1 2">
    <name type="scientific">Mesorhizobium abyssinicae</name>
    <dbReference type="NCBI Taxonomy" id="1209958"/>
    <lineage>
        <taxon>Bacteria</taxon>
        <taxon>Pseudomonadati</taxon>
        <taxon>Pseudomonadota</taxon>
        <taxon>Alphaproteobacteria</taxon>
        <taxon>Hyphomicrobiales</taxon>
        <taxon>Phyllobacteriaceae</taxon>
        <taxon>Mesorhizobium</taxon>
    </lineage>
</organism>
<evidence type="ECO:0000313" key="1">
    <source>
        <dbReference type="EMBL" id="MDX8541524.1"/>
    </source>
</evidence>
<name>A0ABU5AW25_9HYPH</name>
<dbReference type="EMBL" id="JAVIIP010000022">
    <property type="protein sequence ID" value="MDX8541524.1"/>
    <property type="molecule type" value="Genomic_DNA"/>
</dbReference>
<protein>
    <recommendedName>
        <fullName evidence="3">BA14K family protein</fullName>
    </recommendedName>
</protein>
<sequence length="59" mass="6553">MDFLKRLFIVALAGAVSAGAVALIEHLILEPPRPTVSGEPPPLPIVKKKPVRQWKWRLT</sequence>
<dbReference type="RefSeq" id="WP_145972928.1">
    <property type="nucleotide sequence ID" value="NZ_JAVIIP010000022.1"/>
</dbReference>
<reference evidence="1 2" key="1">
    <citation type="submission" date="2023-08" db="EMBL/GenBank/DDBJ databases">
        <title>Implementing the SeqCode for naming new Mesorhizobium species isolated from Vachellia karroo root nodules.</title>
        <authorList>
            <person name="Van Lill M."/>
        </authorList>
    </citation>
    <scope>NUCLEOTIDE SEQUENCE [LARGE SCALE GENOMIC DNA]</scope>
    <source>
        <strain evidence="1 2">VK4B</strain>
    </source>
</reference>
<dbReference type="Proteomes" id="UP001276564">
    <property type="component" value="Unassembled WGS sequence"/>
</dbReference>
<accession>A0ABU5AW25</accession>
<keyword evidence="2" id="KW-1185">Reference proteome</keyword>
<gene>
    <name evidence="1" type="ORF">RFM23_28265</name>
</gene>
<proteinExistence type="predicted"/>